<dbReference type="RefSeq" id="WP_286537929.1">
    <property type="nucleotide sequence ID" value="NZ_JAUJZH010000022.1"/>
</dbReference>
<evidence type="ECO:0000313" key="1">
    <source>
        <dbReference type="EMBL" id="MDO1535769.1"/>
    </source>
</evidence>
<reference evidence="1" key="1">
    <citation type="submission" date="2023-06" db="EMBL/GenBank/DDBJ databases">
        <authorList>
            <person name="Jiang Y."/>
            <person name="Liu Q."/>
        </authorList>
    </citation>
    <scope>NUCLEOTIDE SEQUENCE</scope>
    <source>
        <strain evidence="1">CGMCC 1.12090</strain>
    </source>
</reference>
<proteinExistence type="predicted"/>
<dbReference type="EMBL" id="JAUKVY010000022">
    <property type="protein sequence ID" value="MDO1535769.1"/>
    <property type="molecule type" value="Genomic_DNA"/>
</dbReference>
<gene>
    <name evidence="1" type="ORF">Q2T77_26140</name>
</gene>
<sequence length="186" mass="20044">MPLPPSSAERTEVHARTITIRGHRRADGLWDVDGHLEDVRAHDFRFPGGERRGGAPIHSMWLRLTVDATALIVDAVAATDAAPFDEVCGRIAPDYAALVGLRVGPGFNRAAVRLFGGVRGCTHMSELLRTMATGVLQTLAGADLAVSQTQKPFQLDGCHALATDGPQVAKFYPTWYRAKGEDEPSS</sequence>
<dbReference type="Pfam" id="PF11136">
    <property type="entry name" value="DUF2889"/>
    <property type="match status" value="1"/>
</dbReference>
<dbReference type="InterPro" id="IPR021312">
    <property type="entry name" value="DUF2889"/>
</dbReference>
<comment type="caution">
    <text evidence="1">The sequence shown here is derived from an EMBL/GenBank/DDBJ whole genome shotgun (WGS) entry which is preliminary data.</text>
</comment>
<evidence type="ECO:0000313" key="2">
    <source>
        <dbReference type="Proteomes" id="UP001169027"/>
    </source>
</evidence>
<name>A0ABT8SA15_9BURK</name>
<organism evidence="1 2">
    <name type="scientific">Variovorax ginsengisoli</name>
    <dbReference type="NCBI Taxonomy" id="363844"/>
    <lineage>
        <taxon>Bacteria</taxon>
        <taxon>Pseudomonadati</taxon>
        <taxon>Pseudomonadota</taxon>
        <taxon>Betaproteobacteria</taxon>
        <taxon>Burkholderiales</taxon>
        <taxon>Comamonadaceae</taxon>
        <taxon>Variovorax</taxon>
    </lineage>
</organism>
<protein>
    <submittedName>
        <fullName evidence="1">DUF2889 domain-containing protein</fullName>
    </submittedName>
</protein>
<keyword evidence="2" id="KW-1185">Reference proteome</keyword>
<dbReference type="Proteomes" id="UP001169027">
    <property type="component" value="Unassembled WGS sequence"/>
</dbReference>
<accession>A0ABT8SA15</accession>